<evidence type="ECO:0000313" key="11">
    <source>
        <dbReference type="EMBL" id="TCS96678.1"/>
    </source>
</evidence>
<dbReference type="PANTHER" id="PTHR43806">
    <property type="entry name" value="PEPTIDASE S8"/>
    <property type="match status" value="1"/>
</dbReference>
<dbReference type="PANTHER" id="PTHR43806:SF11">
    <property type="entry name" value="CEREVISIN-RELATED"/>
    <property type="match status" value="1"/>
</dbReference>
<sequence length="388" mass="40854">MKRAFQLFSIVMLLVLLVMPATIMAKPAVEESNSSFVSDQIIVKFKKGISANNIQSIHASERAQVVSKNAATGFEVIQFKNKSVNQMLQAYKNNPNVEYAEPNYYFHAAWVPNDPSFSQQYGPKKIKAPEAWDVTKSNSSVKIAIIDTGVQANHPDLSGKVINGYDFVDGDNISQDGNGHGTHCAGIAAAATNNGIGIAGVAPEAKILAVRVLNNSGSGTLNNVANGIIYAADQGAQVISLSLGGSSGSTTLKNAVDYAWNKGSVVVAAAGNSNTSAPSYPAYYDKAIAVASTDSSDNRSYFSNYGSWVDVAAPGSNIYSTYITSTYSSLSGTSMATPHVAGVAGLLAAQGRNHVQIRAAIENSADNISGTGTYWTHGRVNAYNAVNY</sequence>
<evidence type="ECO:0000256" key="7">
    <source>
        <dbReference type="PROSITE-ProRule" id="PRU01240"/>
    </source>
</evidence>
<dbReference type="PROSITE" id="PS51892">
    <property type="entry name" value="SUBTILASE"/>
    <property type="match status" value="1"/>
</dbReference>
<name>A0A4R3LBJ9_9BACL</name>
<feature type="domain" description="Fervidolysin-like N-terminal prodomain" evidence="10">
    <location>
        <begin position="26"/>
        <end position="103"/>
    </location>
</feature>
<dbReference type="Pfam" id="PF00082">
    <property type="entry name" value="Peptidase_S8"/>
    <property type="match status" value="1"/>
</dbReference>
<evidence type="ECO:0000256" key="3">
    <source>
        <dbReference type="ARBA" id="ARBA00022525"/>
    </source>
</evidence>
<dbReference type="CDD" id="cd07484">
    <property type="entry name" value="Peptidases_S8_Thermitase_like"/>
    <property type="match status" value="1"/>
</dbReference>
<organism evidence="11 12">
    <name type="scientific">Hazenella coriacea</name>
    <dbReference type="NCBI Taxonomy" id="1179467"/>
    <lineage>
        <taxon>Bacteria</taxon>
        <taxon>Bacillati</taxon>
        <taxon>Bacillota</taxon>
        <taxon>Bacilli</taxon>
        <taxon>Bacillales</taxon>
        <taxon>Thermoactinomycetaceae</taxon>
        <taxon>Hazenella</taxon>
    </lineage>
</organism>
<feature type="active site" description="Charge relay system" evidence="7">
    <location>
        <position position="180"/>
    </location>
</feature>
<gene>
    <name evidence="11" type="ORF">EDD58_101314</name>
</gene>
<evidence type="ECO:0000313" key="12">
    <source>
        <dbReference type="Proteomes" id="UP000294937"/>
    </source>
</evidence>
<dbReference type="InterPro" id="IPR034084">
    <property type="entry name" value="Thermitase-like_dom"/>
</dbReference>
<dbReference type="Proteomes" id="UP000294937">
    <property type="component" value="Unassembled WGS sequence"/>
</dbReference>
<dbReference type="AlphaFoldDB" id="A0A4R3LBJ9"/>
<dbReference type="InterPro" id="IPR023827">
    <property type="entry name" value="Peptidase_S8_Asp-AS"/>
</dbReference>
<evidence type="ECO:0000256" key="4">
    <source>
        <dbReference type="ARBA" id="ARBA00022670"/>
    </source>
</evidence>
<dbReference type="PROSITE" id="PS00138">
    <property type="entry name" value="SUBTILASE_SER"/>
    <property type="match status" value="1"/>
</dbReference>
<dbReference type="Pfam" id="PF22148">
    <property type="entry name" value="Fervidolysin_NPro-like"/>
    <property type="match status" value="1"/>
</dbReference>
<keyword evidence="12" id="KW-1185">Reference proteome</keyword>
<comment type="caution">
    <text evidence="11">The sequence shown here is derived from an EMBL/GenBank/DDBJ whole genome shotgun (WGS) entry which is preliminary data.</text>
</comment>
<reference evidence="11 12" key="1">
    <citation type="submission" date="2019-03" db="EMBL/GenBank/DDBJ databases">
        <title>Genomic Encyclopedia of Type Strains, Phase IV (KMG-IV): sequencing the most valuable type-strain genomes for metagenomic binning, comparative biology and taxonomic classification.</title>
        <authorList>
            <person name="Goeker M."/>
        </authorList>
    </citation>
    <scope>NUCLEOTIDE SEQUENCE [LARGE SCALE GENOMIC DNA]</scope>
    <source>
        <strain evidence="11 12">DSM 45707</strain>
    </source>
</reference>
<evidence type="ECO:0000256" key="6">
    <source>
        <dbReference type="ARBA" id="ARBA00022825"/>
    </source>
</evidence>
<evidence type="ECO:0000256" key="8">
    <source>
        <dbReference type="RuleBase" id="RU003355"/>
    </source>
</evidence>
<dbReference type="GO" id="GO:0006508">
    <property type="term" value="P:proteolysis"/>
    <property type="evidence" value="ECO:0007669"/>
    <property type="project" value="UniProtKB-KW"/>
</dbReference>
<feature type="active site" description="Charge relay system" evidence="7">
    <location>
        <position position="334"/>
    </location>
</feature>
<dbReference type="GO" id="GO:0005576">
    <property type="term" value="C:extracellular region"/>
    <property type="evidence" value="ECO:0007669"/>
    <property type="project" value="UniProtKB-SubCell"/>
</dbReference>
<evidence type="ECO:0000256" key="5">
    <source>
        <dbReference type="ARBA" id="ARBA00022801"/>
    </source>
</evidence>
<evidence type="ECO:0000259" key="10">
    <source>
        <dbReference type="Pfam" id="PF22148"/>
    </source>
</evidence>
<evidence type="ECO:0000259" key="9">
    <source>
        <dbReference type="Pfam" id="PF00082"/>
    </source>
</evidence>
<keyword evidence="6 7" id="KW-0720">Serine protease</keyword>
<dbReference type="EMBL" id="SMAG01000001">
    <property type="protein sequence ID" value="TCS96678.1"/>
    <property type="molecule type" value="Genomic_DNA"/>
</dbReference>
<dbReference type="Gene3D" id="3.40.50.200">
    <property type="entry name" value="Peptidase S8/S53 domain"/>
    <property type="match status" value="1"/>
</dbReference>
<evidence type="ECO:0000256" key="2">
    <source>
        <dbReference type="ARBA" id="ARBA00011073"/>
    </source>
</evidence>
<feature type="domain" description="Peptidase S8/S53" evidence="9">
    <location>
        <begin position="139"/>
        <end position="368"/>
    </location>
</feature>
<dbReference type="InterPro" id="IPR022398">
    <property type="entry name" value="Peptidase_S8_His-AS"/>
</dbReference>
<dbReference type="InterPro" id="IPR054399">
    <property type="entry name" value="Fervidolysin-like_N_prodom"/>
</dbReference>
<keyword evidence="5 7" id="KW-0378">Hydrolase</keyword>
<dbReference type="PROSITE" id="PS00136">
    <property type="entry name" value="SUBTILASE_ASP"/>
    <property type="match status" value="1"/>
</dbReference>
<dbReference type="InterPro" id="IPR023828">
    <property type="entry name" value="Peptidase_S8_Ser-AS"/>
</dbReference>
<dbReference type="InterPro" id="IPR000209">
    <property type="entry name" value="Peptidase_S8/S53_dom"/>
</dbReference>
<dbReference type="InterPro" id="IPR036852">
    <property type="entry name" value="Peptidase_S8/S53_dom_sf"/>
</dbReference>
<keyword evidence="3" id="KW-0964">Secreted</keyword>
<feature type="active site" description="Charge relay system" evidence="7">
    <location>
        <position position="147"/>
    </location>
</feature>
<comment type="similarity">
    <text evidence="2 7 8">Belongs to the peptidase S8 family.</text>
</comment>
<accession>A0A4R3LBJ9</accession>
<dbReference type="PRINTS" id="PR00723">
    <property type="entry name" value="SUBTILISIN"/>
</dbReference>
<proteinExistence type="inferred from homology"/>
<comment type="subcellular location">
    <subcellularLocation>
        <location evidence="1">Secreted</location>
    </subcellularLocation>
</comment>
<dbReference type="PROSITE" id="PS00137">
    <property type="entry name" value="SUBTILASE_HIS"/>
    <property type="match status" value="1"/>
</dbReference>
<dbReference type="InterPro" id="IPR015500">
    <property type="entry name" value="Peptidase_S8_subtilisin-rel"/>
</dbReference>
<protein>
    <submittedName>
        <fullName evidence="11">Thermitase</fullName>
    </submittedName>
</protein>
<evidence type="ECO:0000256" key="1">
    <source>
        <dbReference type="ARBA" id="ARBA00004613"/>
    </source>
</evidence>
<dbReference type="InterPro" id="IPR050131">
    <property type="entry name" value="Peptidase_S8_subtilisin-like"/>
</dbReference>
<keyword evidence="4 7" id="KW-0645">Protease</keyword>
<dbReference type="SUPFAM" id="SSF52743">
    <property type="entry name" value="Subtilisin-like"/>
    <property type="match status" value="1"/>
</dbReference>
<dbReference type="GO" id="GO:0004252">
    <property type="term" value="F:serine-type endopeptidase activity"/>
    <property type="evidence" value="ECO:0007669"/>
    <property type="project" value="UniProtKB-UniRule"/>
</dbReference>